<feature type="transmembrane region" description="Helical" evidence="1">
    <location>
        <begin position="36"/>
        <end position="55"/>
    </location>
</feature>
<reference evidence="2 3" key="1">
    <citation type="submission" date="2016-10" db="EMBL/GenBank/DDBJ databases">
        <authorList>
            <person name="de Groot N.N."/>
        </authorList>
    </citation>
    <scope>NUCLEOTIDE SEQUENCE [LARGE SCALE GENOMIC DNA]</scope>
    <source>
        <strain evidence="2 3">DSM 44149</strain>
    </source>
</reference>
<keyword evidence="1" id="KW-1133">Transmembrane helix</keyword>
<sequence>MLNLVAAAGQPVLVVGLLAGADHVAAHWPDSGWTGAVSVILLVLTGLTWLAGIVLAANPLIVFVGAVASMVAMSAVTSSIDDTALYDRGVRTICDVTAVDRRVETRSHYDANGTWSTSTTAYYDHRLRCDDGPIEKMTLLSRAAEAGQRLEITFDPLLKVNPVPADTVTDGSGSQQLALIATLVAVLTRVGGVLWSRW</sequence>
<keyword evidence="3" id="KW-1185">Reference proteome</keyword>
<dbReference type="eggNOG" id="ENOG502ZF8A">
    <property type="taxonomic scope" value="Bacteria"/>
</dbReference>
<evidence type="ECO:0000313" key="3">
    <source>
        <dbReference type="Proteomes" id="UP000183376"/>
    </source>
</evidence>
<organism evidence="2 3">
    <name type="scientific">Allokutzneria albata</name>
    <name type="common">Kibdelosporangium albatum</name>
    <dbReference type="NCBI Taxonomy" id="211114"/>
    <lineage>
        <taxon>Bacteria</taxon>
        <taxon>Bacillati</taxon>
        <taxon>Actinomycetota</taxon>
        <taxon>Actinomycetes</taxon>
        <taxon>Pseudonocardiales</taxon>
        <taxon>Pseudonocardiaceae</taxon>
        <taxon>Allokutzneria</taxon>
    </lineage>
</organism>
<gene>
    <name evidence="2" type="ORF">SAMN04489726_0790</name>
</gene>
<feature type="transmembrane region" description="Helical" evidence="1">
    <location>
        <begin position="60"/>
        <end position="80"/>
    </location>
</feature>
<feature type="transmembrane region" description="Helical" evidence="1">
    <location>
        <begin position="177"/>
        <end position="195"/>
    </location>
</feature>
<dbReference type="EMBL" id="LT629701">
    <property type="protein sequence ID" value="SDM28522.1"/>
    <property type="molecule type" value="Genomic_DNA"/>
</dbReference>
<evidence type="ECO:0008006" key="4">
    <source>
        <dbReference type="Google" id="ProtNLM"/>
    </source>
</evidence>
<evidence type="ECO:0000256" key="1">
    <source>
        <dbReference type="SAM" id="Phobius"/>
    </source>
</evidence>
<protein>
    <recommendedName>
        <fullName evidence="4">DUF3592 domain-containing protein</fullName>
    </recommendedName>
</protein>
<dbReference type="Proteomes" id="UP000183376">
    <property type="component" value="Chromosome I"/>
</dbReference>
<keyword evidence="1" id="KW-0812">Transmembrane</keyword>
<proteinExistence type="predicted"/>
<name>A0A1G9RZB4_ALLAB</name>
<dbReference type="AlphaFoldDB" id="A0A1G9RZB4"/>
<accession>A0A1G9RZB4</accession>
<keyword evidence="1" id="KW-0472">Membrane</keyword>
<evidence type="ECO:0000313" key="2">
    <source>
        <dbReference type="EMBL" id="SDM28522.1"/>
    </source>
</evidence>